<reference evidence="9 10" key="1">
    <citation type="submission" date="2024-02" db="EMBL/GenBank/DDBJ databases">
        <title>Seven novel Bacillus-like species.</title>
        <authorList>
            <person name="Liu G."/>
        </authorList>
    </citation>
    <scope>NUCLEOTIDE SEQUENCE [LARGE SCALE GENOMIC DNA]</scope>
    <source>
        <strain evidence="9 10">FJAT-53654</strain>
    </source>
</reference>
<feature type="transmembrane region" description="Helical" evidence="8">
    <location>
        <begin position="77"/>
        <end position="99"/>
    </location>
</feature>
<dbReference type="InterPro" id="IPR036458">
    <property type="entry name" value="Na:dicarbo_symporter_sf"/>
</dbReference>
<dbReference type="PROSITE" id="PS00713">
    <property type="entry name" value="NA_DICARBOXYL_SYMP_1"/>
    <property type="match status" value="1"/>
</dbReference>
<keyword evidence="3" id="KW-1003">Cell membrane</keyword>
<sequence>MKKFGLATQIFVALILGISVGAVFHGNETVMAIMAPIGDIFIHLIKMIVVPIVIAALVVSIAGVGDMKKLGKLGGKTILYFEIVTTIAIAIGLLAANLFHPGSGLDTSNLEKSDISNYEETTKTAESQGFAESIVHIVPKNIFESMAQGDLLPIIFFSVFFGLGIAAIGEKGKPVLGFFEGVLEAMFWVTNQVMKFAPFGVFALIGVTVAKFGIVTLIPLGKLVLAVYVTMVFFVFVVLGIIAKMSGTSIFVLLKVLKDELILAFTTASSEAVLPRLMEKMEKFGCPKSITSFVIPTGYTFNLDGSSIYQAIASLFVAQMYGIDLSITQQITLLLVLMLTSKGMAGVPGASFVVILTTLGSMGLPLEGVAFIAGIDRILDMVRTAVNVVGNSLAAIVMSKWEGEFNQEKANHYVDSIKQSDVA</sequence>
<evidence type="ECO:0000313" key="10">
    <source>
        <dbReference type="Proteomes" id="UP001368328"/>
    </source>
</evidence>
<keyword evidence="10" id="KW-1185">Reference proteome</keyword>
<dbReference type="PRINTS" id="PR00173">
    <property type="entry name" value="EDTRNSPORT"/>
</dbReference>
<evidence type="ECO:0000313" key="9">
    <source>
        <dbReference type="EMBL" id="WXB88384.1"/>
    </source>
</evidence>
<feature type="transmembrane region" description="Helical" evidence="8">
    <location>
        <begin position="224"/>
        <end position="243"/>
    </location>
</feature>
<dbReference type="PANTHER" id="PTHR42865">
    <property type="entry name" value="PROTON/GLUTAMATE-ASPARTATE SYMPORTER"/>
    <property type="match status" value="1"/>
</dbReference>
<accession>A0ABZ2MSS2</accession>
<dbReference type="SUPFAM" id="SSF118215">
    <property type="entry name" value="Proton glutamate symport protein"/>
    <property type="match status" value="1"/>
</dbReference>
<keyword evidence="5" id="KW-0769">Symport</keyword>
<evidence type="ECO:0000256" key="8">
    <source>
        <dbReference type="SAM" id="Phobius"/>
    </source>
</evidence>
<dbReference type="InterPro" id="IPR001991">
    <property type="entry name" value="Na-dicarboxylate_symporter"/>
</dbReference>
<evidence type="ECO:0000256" key="7">
    <source>
        <dbReference type="ARBA" id="ARBA00023136"/>
    </source>
</evidence>
<dbReference type="InterPro" id="IPR018107">
    <property type="entry name" value="Na-dicarboxylate_symporter_CS"/>
</dbReference>
<keyword evidence="2" id="KW-0813">Transport</keyword>
<dbReference type="Proteomes" id="UP001368328">
    <property type="component" value="Chromosome"/>
</dbReference>
<name>A0ABZ2MSS2_9BACI</name>
<feature type="transmembrane region" description="Helical" evidence="8">
    <location>
        <begin position="352"/>
        <end position="373"/>
    </location>
</feature>
<dbReference type="Pfam" id="PF00375">
    <property type="entry name" value="SDF"/>
    <property type="match status" value="1"/>
</dbReference>
<evidence type="ECO:0000256" key="1">
    <source>
        <dbReference type="ARBA" id="ARBA00004651"/>
    </source>
</evidence>
<keyword evidence="7 8" id="KW-0472">Membrane</keyword>
<evidence type="ECO:0000256" key="2">
    <source>
        <dbReference type="ARBA" id="ARBA00022448"/>
    </source>
</evidence>
<evidence type="ECO:0000256" key="4">
    <source>
        <dbReference type="ARBA" id="ARBA00022692"/>
    </source>
</evidence>
<protein>
    <submittedName>
        <fullName evidence="9">Cation:dicarboxylase symporter family transporter</fullName>
    </submittedName>
</protein>
<dbReference type="PANTHER" id="PTHR42865:SF7">
    <property type="entry name" value="PROTON_GLUTAMATE-ASPARTATE SYMPORTER"/>
    <property type="match status" value="1"/>
</dbReference>
<keyword evidence="6 8" id="KW-1133">Transmembrane helix</keyword>
<evidence type="ECO:0000256" key="3">
    <source>
        <dbReference type="ARBA" id="ARBA00022475"/>
    </source>
</evidence>
<comment type="subcellular location">
    <subcellularLocation>
        <location evidence="1">Cell membrane</location>
        <topology evidence="1">Multi-pass membrane protein</topology>
    </subcellularLocation>
</comment>
<dbReference type="PROSITE" id="PS00714">
    <property type="entry name" value="NA_DICARBOXYL_SYMP_2"/>
    <property type="match status" value="1"/>
</dbReference>
<evidence type="ECO:0000256" key="6">
    <source>
        <dbReference type="ARBA" id="ARBA00022989"/>
    </source>
</evidence>
<dbReference type="RefSeq" id="WP_338787271.1">
    <property type="nucleotide sequence ID" value="NZ_CP147403.1"/>
</dbReference>
<feature type="transmembrane region" description="Helical" evidence="8">
    <location>
        <begin position="40"/>
        <end position="65"/>
    </location>
</feature>
<dbReference type="EMBL" id="CP147403">
    <property type="protein sequence ID" value="WXB88384.1"/>
    <property type="molecule type" value="Genomic_DNA"/>
</dbReference>
<feature type="transmembrane region" description="Helical" evidence="8">
    <location>
        <begin position="151"/>
        <end position="169"/>
    </location>
</feature>
<organism evidence="9 10">
    <name type="scientific">Metabacillus rhizosphaerae</name>
    <dbReference type="NCBI Taxonomy" id="3117747"/>
    <lineage>
        <taxon>Bacteria</taxon>
        <taxon>Bacillati</taxon>
        <taxon>Bacillota</taxon>
        <taxon>Bacilli</taxon>
        <taxon>Bacillales</taxon>
        <taxon>Bacillaceae</taxon>
        <taxon>Metabacillus</taxon>
    </lineage>
</organism>
<gene>
    <name evidence="9" type="ORF">WCV66_24840</name>
</gene>
<proteinExistence type="predicted"/>
<keyword evidence="4 8" id="KW-0812">Transmembrane</keyword>
<dbReference type="Gene3D" id="1.10.3860.10">
    <property type="entry name" value="Sodium:dicarboxylate symporter"/>
    <property type="match status" value="1"/>
</dbReference>
<feature type="transmembrane region" description="Helical" evidence="8">
    <location>
        <begin position="196"/>
        <end position="218"/>
    </location>
</feature>
<evidence type="ECO:0000256" key="5">
    <source>
        <dbReference type="ARBA" id="ARBA00022847"/>
    </source>
</evidence>